<evidence type="ECO:0000256" key="9">
    <source>
        <dbReference type="RuleBase" id="RU003662"/>
    </source>
</evidence>
<protein>
    <recommendedName>
        <fullName evidence="3">tryptophan synthase</fullName>
        <ecNumber evidence="3">4.2.1.20</ecNumber>
    </recommendedName>
</protein>
<evidence type="ECO:0000256" key="2">
    <source>
        <dbReference type="ARBA" id="ARBA00011270"/>
    </source>
</evidence>
<evidence type="ECO:0000256" key="1">
    <source>
        <dbReference type="ARBA" id="ARBA00004733"/>
    </source>
</evidence>
<dbReference type="GO" id="GO:0005829">
    <property type="term" value="C:cytosol"/>
    <property type="evidence" value="ECO:0007669"/>
    <property type="project" value="TreeGrafter"/>
</dbReference>
<evidence type="ECO:0000256" key="8">
    <source>
        <dbReference type="ARBA" id="ARBA00049047"/>
    </source>
</evidence>
<comment type="similarity">
    <text evidence="9">Belongs to the TrpA family.</text>
</comment>
<dbReference type="GO" id="GO:0004834">
    <property type="term" value="F:tryptophan synthase activity"/>
    <property type="evidence" value="ECO:0007669"/>
    <property type="project" value="UniProtKB-EC"/>
</dbReference>
<dbReference type="EC" id="4.2.1.20" evidence="3"/>
<dbReference type="Pfam" id="PF00290">
    <property type="entry name" value="Trp_syntA"/>
    <property type="match status" value="2"/>
</dbReference>
<evidence type="ECO:0000256" key="3">
    <source>
        <dbReference type="ARBA" id="ARBA00012043"/>
    </source>
</evidence>
<comment type="caution">
    <text evidence="10">The sequence shown here is derived from an EMBL/GenBank/DDBJ whole genome shotgun (WGS) entry which is preliminary data.</text>
</comment>
<dbReference type="InterPro" id="IPR013785">
    <property type="entry name" value="Aldolase_TIM"/>
</dbReference>
<comment type="catalytic activity">
    <reaction evidence="8">
        <text>(1S,2R)-1-C-(indol-3-yl)glycerol 3-phosphate + L-serine = D-glyceraldehyde 3-phosphate + L-tryptophan + H2O</text>
        <dbReference type="Rhea" id="RHEA:10532"/>
        <dbReference type="ChEBI" id="CHEBI:15377"/>
        <dbReference type="ChEBI" id="CHEBI:33384"/>
        <dbReference type="ChEBI" id="CHEBI:57912"/>
        <dbReference type="ChEBI" id="CHEBI:58866"/>
        <dbReference type="ChEBI" id="CHEBI:59776"/>
        <dbReference type="EC" id="4.2.1.20"/>
    </reaction>
</comment>
<gene>
    <name evidence="10" type="ORF">A3D03_03895</name>
</gene>
<comment type="pathway">
    <text evidence="1">Amino-acid biosynthesis; L-tryptophan biosynthesis; L-tryptophan from chorismate: step 5/5.</text>
</comment>
<name>A0A1F6A6G3_9BACT</name>
<evidence type="ECO:0000256" key="5">
    <source>
        <dbReference type="ARBA" id="ARBA00022822"/>
    </source>
</evidence>
<sequence>LEVGIAYTDPVCDGEVFQRACKRAIEGGITPVDVFEGIRRLRSVILGIPTLRRETPESDSGQDGYQTVTRQARMTRIPIYLTSYFAPIYKIGLEKFVTAAKSVGVSGLIIPDLMLEEQQSLRRLTDKYGLSLIQFATVYSTKARLKEIIQASTGLPAPVYAGRQAGFIYCISLPGVTGDNKLALSEVEGLLKLLKSLTDKKVYVGFGIQNRDEVQKILEMGADGVIVGSAIAGMYEGNLDNPSKSLPKISQFINSLKEVTIKEDI</sequence>
<accession>A0A1F6A6G3</accession>
<dbReference type="PANTHER" id="PTHR43406">
    <property type="entry name" value="TRYPTOPHAN SYNTHASE, ALPHA CHAIN"/>
    <property type="match status" value="1"/>
</dbReference>
<evidence type="ECO:0000256" key="6">
    <source>
        <dbReference type="ARBA" id="ARBA00023141"/>
    </source>
</evidence>
<comment type="subunit">
    <text evidence="2">Tetramer of two alpha and two beta chains.</text>
</comment>
<dbReference type="Gene3D" id="3.20.20.70">
    <property type="entry name" value="Aldolase class I"/>
    <property type="match status" value="2"/>
</dbReference>
<dbReference type="NCBIfam" id="TIGR00262">
    <property type="entry name" value="trpA"/>
    <property type="match status" value="1"/>
</dbReference>
<dbReference type="Proteomes" id="UP000177092">
    <property type="component" value="Unassembled WGS sequence"/>
</dbReference>
<dbReference type="AlphaFoldDB" id="A0A1F6A6G3"/>
<keyword evidence="6" id="KW-0057">Aromatic amino acid biosynthesis</keyword>
<feature type="non-terminal residue" evidence="10">
    <location>
        <position position="1"/>
    </location>
</feature>
<proteinExistence type="inferred from homology"/>
<dbReference type="PANTHER" id="PTHR43406:SF1">
    <property type="entry name" value="TRYPTOPHAN SYNTHASE ALPHA CHAIN, CHLOROPLASTIC"/>
    <property type="match status" value="1"/>
</dbReference>
<evidence type="ECO:0000256" key="7">
    <source>
        <dbReference type="ARBA" id="ARBA00023239"/>
    </source>
</evidence>
<dbReference type="InterPro" id="IPR011060">
    <property type="entry name" value="RibuloseP-bd_barrel"/>
</dbReference>
<dbReference type="EMBL" id="MFJN01000067">
    <property type="protein sequence ID" value="OGG19897.1"/>
    <property type="molecule type" value="Genomic_DNA"/>
</dbReference>
<organism evidence="10 11">
    <name type="scientific">Candidatus Gottesmanbacteria bacterium RIFCSPHIGHO2_02_FULL_40_13</name>
    <dbReference type="NCBI Taxonomy" id="1798384"/>
    <lineage>
        <taxon>Bacteria</taxon>
        <taxon>Candidatus Gottesmaniibacteriota</taxon>
    </lineage>
</organism>
<dbReference type="STRING" id="1798384.A3D03_03895"/>
<keyword evidence="5" id="KW-0822">Tryptophan biosynthesis</keyword>
<keyword evidence="4" id="KW-0028">Amino-acid biosynthesis</keyword>
<dbReference type="InterPro" id="IPR002028">
    <property type="entry name" value="Trp_synthase_suA"/>
</dbReference>
<dbReference type="CDD" id="cd04724">
    <property type="entry name" value="Tryptophan_synthase_alpha"/>
    <property type="match status" value="1"/>
</dbReference>
<evidence type="ECO:0000256" key="4">
    <source>
        <dbReference type="ARBA" id="ARBA00022605"/>
    </source>
</evidence>
<dbReference type="SUPFAM" id="SSF51366">
    <property type="entry name" value="Ribulose-phoshate binding barrel"/>
    <property type="match status" value="2"/>
</dbReference>
<reference evidence="10 11" key="1">
    <citation type="journal article" date="2016" name="Nat. Commun.">
        <title>Thousands of microbial genomes shed light on interconnected biogeochemical processes in an aquifer system.</title>
        <authorList>
            <person name="Anantharaman K."/>
            <person name="Brown C.T."/>
            <person name="Hug L.A."/>
            <person name="Sharon I."/>
            <person name="Castelle C.J."/>
            <person name="Probst A.J."/>
            <person name="Thomas B.C."/>
            <person name="Singh A."/>
            <person name="Wilkins M.J."/>
            <person name="Karaoz U."/>
            <person name="Brodie E.L."/>
            <person name="Williams K.H."/>
            <person name="Hubbard S.S."/>
            <person name="Banfield J.F."/>
        </authorList>
    </citation>
    <scope>NUCLEOTIDE SEQUENCE [LARGE SCALE GENOMIC DNA]</scope>
</reference>
<evidence type="ECO:0000313" key="11">
    <source>
        <dbReference type="Proteomes" id="UP000177092"/>
    </source>
</evidence>
<dbReference type="UniPathway" id="UPA00035">
    <property type="reaction ID" value="UER00044"/>
</dbReference>
<evidence type="ECO:0000313" key="10">
    <source>
        <dbReference type="EMBL" id="OGG19897.1"/>
    </source>
</evidence>
<keyword evidence="7" id="KW-0456">Lyase</keyword>